<dbReference type="Proteomes" id="UP000322699">
    <property type="component" value="Unassembled WGS sequence"/>
</dbReference>
<evidence type="ECO:0000313" key="7">
    <source>
        <dbReference type="Proteomes" id="UP000322699"/>
    </source>
</evidence>
<dbReference type="InterPro" id="IPR030921">
    <property type="entry name" value="LPS_export_LptB"/>
</dbReference>
<dbReference type="SMART" id="SM00382">
    <property type="entry name" value="AAA"/>
    <property type="match status" value="1"/>
</dbReference>
<dbReference type="AlphaFoldDB" id="A0A5B1CRA0"/>
<dbReference type="Gene3D" id="3.40.50.300">
    <property type="entry name" value="P-loop containing nucleotide triphosphate hydrolases"/>
    <property type="match status" value="1"/>
</dbReference>
<dbReference type="SUPFAM" id="SSF52540">
    <property type="entry name" value="P-loop containing nucleoside triphosphate hydrolases"/>
    <property type="match status" value="1"/>
</dbReference>
<feature type="compositionally biased region" description="Low complexity" evidence="4">
    <location>
        <begin position="294"/>
        <end position="305"/>
    </location>
</feature>
<gene>
    <name evidence="6" type="primary">lptB</name>
    <name evidence="6" type="ORF">LF1_50600</name>
</gene>
<dbReference type="GO" id="GO:0016887">
    <property type="term" value="F:ATP hydrolysis activity"/>
    <property type="evidence" value="ECO:0007669"/>
    <property type="project" value="InterPro"/>
</dbReference>
<keyword evidence="1" id="KW-0813">Transport</keyword>
<dbReference type="PANTHER" id="PTHR45772">
    <property type="entry name" value="CONSERVED COMPONENT OF ABC TRANSPORTER FOR NATURAL AMINO ACIDS-RELATED"/>
    <property type="match status" value="1"/>
</dbReference>
<keyword evidence="7" id="KW-1185">Reference proteome</keyword>
<feature type="region of interest" description="Disordered" evidence="4">
    <location>
        <begin position="286"/>
        <end position="328"/>
    </location>
</feature>
<evidence type="ECO:0000256" key="1">
    <source>
        <dbReference type="ARBA" id="ARBA00022448"/>
    </source>
</evidence>
<dbReference type="GO" id="GO:0055085">
    <property type="term" value="P:transmembrane transport"/>
    <property type="evidence" value="ECO:0007669"/>
    <property type="project" value="InterPro"/>
</dbReference>
<reference evidence="6 7" key="1">
    <citation type="submission" date="2019-08" db="EMBL/GenBank/DDBJ databases">
        <title>Deep-cultivation of Planctomycetes and their phenomic and genomic characterization uncovers novel biology.</title>
        <authorList>
            <person name="Wiegand S."/>
            <person name="Jogler M."/>
            <person name="Boedeker C."/>
            <person name="Pinto D."/>
            <person name="Vollmers J."/>
            <person name="Rivas-Marin E."/>
            <person name="Kohn T."/>
            <person name="Peeters S.H."/>
            <person name="Heuer A."/>
            <person name="Rast P."/>
            <person name="Oberbeckmann S."/>
            <person name="Bunk B."/>
            <person name="Jeske O."/>
            <person name="Meyerdierks A."/>
            <person name="Storesund J.E."/>
            <person name="Kallscheuer N."/>
            <person name="Luecker S."/>
            <person name="Lage O.M."/>
            <person name="Pohl T."/>
            <person name="Merkel B.J."/>
            <person name="Hornburger P."/>
            <person name="Mueller R.-W."/>
            <person name="Bruemmer F."/>
            <person name="Labrenz M."/>
            <person name="Spormann A.M."/>
            <person name="Op Den Camp H."/>
            <person name="Overmann J."/>
            <person name="Amann R."/>
            <person name="Jetten M.S.M."/>
            <person name="Mascher T."/>
            <person name="Medema M.H."/>
            <person name="Devos D.P."/>
            <person name="Kaster A.-K."/>
            <person name="Ovreas L."/>
            <person name="Rohde M."/>
            <person name="Galperin M.Y."/>
            <person name="Jogler C."/>
        </authorList>
    </citation>
    <scope>NUCLEOTIDE SEQUENCE [LARGE SCALE GENOMIC DNA]</scope>
    <source>
        <strain evidence="6 7">LF1</strain>
    </source>
</reference>
<evidence type="ECO:0000256" key="4">
    <source>
        <dbReference type="SAM" id="MobiDB-lite"/>
    </source>
</evidence>
<dbReference type="FunFam" id="3.40.50.300:FF:000151">
    <property type="entry name" value="Lipopolysaccharide ABC transporter ATP-binding protein"/>
    <property type="match status" value="1"/>
</dbReference>
<dbReference type="PROSITE" id="PS50893">
    <property type="entry name" value="ABC_TRANSPORTER_2"/>
    <property type="match status" value="1"/>
</dbReference>
<keyword evidence="6" id="KW-0378">Hydrolase</keyword>
<keyword evidence="2" id="KW-0547">Nucleotide-binding</keyword>
<keyword evidence="3 6" id="KW-0067">ATP-binding</keyword>
<evidence type="ECO:0000259" key="5">
    <source>
        <dbReference type="PROSITE" id="PS50893"/>
    </source>
</evidence>
<comment type="caution">
    <text evidence="6">The sequence shown here is derived from an EMBL/GenBank/DDBJ whole genome shotgun (WGS) entry which is preliminary data.</text>
</comment>
<dbReference type="PANTHER" id="PTHR45772:SF10">
    <property type="entry name" value="LIPOPOLYSACCHARIDE EXPORT SYSTEM ATP-BINDING PROTEIN LPTB"/>
    <property type="match status" value="1"/>
</dbReference>
<dbReference type="InterPro" id="IPR003439">
    <property type="entry name" value="ABC_transporter-like_ATP-bd"/>
</dbReference>
<dbReference type="InterPro" id="IPR027417">
    <property type="entry name" value="P-loop_NTPase"/>
</dbReference>
<dbReference type="GO" id="GO:0005524">
    <property type="term" value="F:ATP binding"/>
    <property type="evidence" value="ECO:0007669"/>
    <property type="project" value="UniProtKB-KW"/>
</dbReference>
<sequence length="328" mass="36481">MEFARSVYPQLQTHEADSLKEKNPRSMFSLKSKKQADESILAAPAYEPILEAVDLQKTYGRRRVVDGVCLNVGPAEIVGLLGPNGAGKSTSFRMICGMVEPDRGRVYLEGRDVTQWPMFRRARDGHMGYLPQEPSVFKKLSVEQNISSLLELLGMDRASRKERTDQLLEEFNITHIRKSKAGGLSGGERRRLEIARCLVSNPKIVMLDEPFAGIDPVTVQSIQEVILQLRESGISVLITDHAAREILGTVDRCYVIYQGQVLIDGTPDEVKQHPKVQQEYLGNLDNVDRHPADQKPAAQTPAAQAGHPVPAPHFRTAPKRVNQSVTDV</sequence>
<feature type="domain" description="ABC transporter" evidence="5">
    <location>
        <begin position="50"/>
        <end position="283"/>
    </location>
</feature>
<name>A0A5B1CRA0_9BACT</name>
<dbReference type="InterPro" id="IPR003593">
    <property type="entry name" value="AAA+_ATPase"/>
</dbReference>
<dbReference type="Pfam" id="PF00005">
    <property type="entry name" value="ABC_tran"/>
    <property type="match status" value="1"/>
</dbReference>
<dbReference type="NCBIfam" id="TIGR04406">
    <property type="entry name" value="LPS_export_lptB"/>
    <property type="match status" value="1"/>
</dbReference>
<dbReference type="InterPro" id="IPR017871">
    <property type="entry name" value="ABC_transporter-like_CS"/>
</dbReference>
<dbReference type="GO" id="GO:0043190">
    <property type="term" value="C:ATP-binding cassette (ABC) transporter complex"/>
    <property type="evidence" value="ECO:0007669"/>
    <property type="project" value="InterPro"/>
</dbReference>
<dbReference type="PROSITE" id="PS00211">
    <property type="entry name" value="ABC_TRANSPORTER_1"/>
    <property type="match status" value="1"/>
</dbReference>
<dbReference type="EMBL" id="VRLW01000001">
    <property type="protein sequence ID" value="KAA1262495.1"/>
    <property type="molecule type" value="Genomic_DNA"/>
</dbReference>
<dbReference type="InterPro" id="IPR051120">
    <property type="entry name" value="ABC_AA/LPS_Transport"/>
</dbReference>
<dbReference type="EC" id="3.6.3.-" evidence="6"/>
<evidence type="ECO:0000256" key="3">
    <source>
        <dbReference type="ARBA" id="ARBA00022840"/>
    </source>
</evidence>
<evidence type="ECO:0000313" key="6">
    <source>
        <dbReference type="EMBL" id="KAA1262495.1"/>
    </source>
</evidence>
<organism evidence="6 7">
    <name type="scientific">Rubripirellula obstinata</name>
    <dbReference type="NCBI Taxonomy" id="406547"/>
    <lineage>
        <taxon>Bacteria</taxon>
        <taxon>Pseudomonadati</taxon>
        <taxon>Planctomycetota</taxon>
        <taxon>Planctomycetia</taxon>
        <taxon>Pirellulales</taxon>
        <taxon>Pirellulaceae</taxon>
        <taxon>Rubripirellula</taxon>
    </lineage>
</organism>
<accession>A0A5B1CRA0</accession>
<evidence type="ECO:0000256" key="2">
    <source>
        <dbReference type="ARBA" id="ARBA00022741"/>
    </source>
</evidence>
<proteinExistence type="predicted"/>
<dbReference type="CDD" id="cd03218">
    <property type="entry name" value="ABC_YhbG"/>
    <property type="match status" value="1"/>
</dbReference>
<protein>
    <submittedName>
        <fullName evidence="6">Lipopolysaccharide export system ATP-binding protein LptB</fullName>
        <ecNumber evidence="6">3.6.3.-</ecNumber>
    </submittedName>
</protein>